<feature type="transmembrane region" description="Helical" evidence="6">
    <location>
        <begin position="159"/>
        <end position="175"/>
    </location>
</feature>
<comment type="subcellular location">
    <subcellularLocation>
        <location evidence="1">Membrane</location>
        <topology evidence="1">Multi-pass membrane protein</topology>
    </subcellularLocation>
</comment>
<comment type="caution">
    <text evidence="7">The sequence shown here is derived from an EMBL/GenBank/DDBJ whole genome shotgun (WGS) entry which is preliminary data.</text>
</comment>
<evidence type="ECO:0000256" key="1">
    <source>
        <dbReference type="ARBA" id="ARBA00004141"/>
    </source>
</evidence>
<reference evidence="7 8" key="1">
    <citation type="submission" date="2019-09" db="EMBL/GenBank/DDBJ databases">
        <title>Bird 10,000 Genomes (B10K) Project - Family phase.</title>
        <authorList>
            <person name="Zhang G."/>
        </authorList>
    </citation>
    <scope>NUCLEOTIDE SEQUENCE [LARGE SCALE GENOMIC DNA]</scope>
    <source>
        <strain evidence="7">B10K-DU-002-71</strain>
        <tissue evidence="7">Muscle</tissue>
    </source>
</reference>
<keyword evidence="4 6" id="KW-1133">Transmembrane helix</keyword>
<proteinExistence type="inferred from homology"/>
<feature type="transmembrane region" description="Helical" evidence="6">
    <location>
        <begin position="569"/>
        <end position="588"/>
    </location>
</feature>
<feature type="transmembrane region" description="Helical" evidence="6">
    <location>
        <begin position="379"/>
        <end position="401"/>
    </location>
</feature>
<evidence type="ECO:0000256" key="2">
    <source>
        <dbReference type="ARBA" id="ARBA00010199"/>
    </source>
</evidence>
<feature type="transmembrane region" description="Helical" evidence="6">
    <location>
        <begin position="219"/>
        <end position="239"/>
    </location>
</feature>
<dbReference type="PANTHER" id="PTHR11206">
    <property type="entry name" value="MULTIDRUG RESISTANCE PROTEIN"/>
    <property type="match status" value="1"/>
</dbReference>
<accession>A0A7L2TDB8</accession>
<organism evidence="7 8">
    <name type="scientific">Pomatostomus ruficeps</name>
    <name type="common">Chestnut-crowned babbler</name>
    <dbReference type="NCBI Taxonomy" id="9176"/>
    <lineage>
        <taxon>Eukaryota</taxon>
        <taxon>Metazoa</taxon>
        <taxon>Chordata</taxon>
        <taxon>Craniata</taxon>
        <taxon>Vertebrata</taxon>
        <taxon>Euteleostomi</taxon>
        <taxon>Archelosauria</taxon>
        <taxon>Archosauria</taxon>
        <taxon>Dinosauria</taxon>
        <taxon>Saurischia</taxon>
        <taxon>Theropoda</taxon>
        <taxon>Coelurosauria</taxon>
        <taxon>Aves</taxon>
        <taxon>Neognathae</taxon>
        <taxon>Neoaves</taxon>
        <taxon>Telluraves</taxon>
        <taxon>Australaves</taxon>
        <taxon>Passeriformes</taxon>
        <taxon>Sylvioidea</taxon>
        <taxon>Timaliidae</taxon>
        <taxon>Pomatostomus</taxon>
    </lineage>
</organism>
<evidence type="ECO:0000256" key="3">
    <source>
        <dbReference type="ARBA" id="ARBA00022692"/>
    </source>
</evidence>
<dbReference type="AlphaFoldDB" id="A0A7L2TDB8"/>
<dbReference type="EMBL" id="VYZT01028662">
    <property type="protein sequence ID" value="NXS31391.1"/>
    <property type="molecule type" value="Genomic_DNA"/>
</dbReference>
<sequence>PEENGLREGRAAAQGTLTPDSCEKKRRWIPENFWEDVRKLLVLAGPLILIQLLIFLIHLVSSIFCGHLGKVELASVTLAIAVINVTAISVGYGLTSACDTLISQTYGSKNLLRVGVILQRATIIILLCCFPCCAILINIEQLMLLMQQDPEVSRLTQRYVNAFVPALPVVFLYNLETRYLQNQMIMWPLVLSGVIGNVVNAVANYVFLYVFHLGITGSAWANTTAQYSQTIFLFLYIIGRKLHVNTWGGWSRECLLEWDSFTSLAIPSMLMMCIEWWTYEIGSFLIGLLSVVELSVQSIIYEVSVVAFMIPLGLGTAASVQVGNALGAGDFETAKRSSTTSLICTGVFCVIVGAILASTRNVLGYIFTNDKEIVDLVAWVMPIYVVFHVFEALTGACGGVLRGIGKQKFGAILNAVCYYGVGMPLAAVLLFVAKIGVIGLWVAMLACVFILCTCFVTYISRLNWEKAAEEAQRRAGVTQLPPPELPSLGREPSYKDLDVGPAPQPHTYLPARAVLGSVAGIEVQSDVVLTGITRTESPTYQLELREATSTASSPAAPVVTKQLILRRGLAVAAAVGALALGIAIKLTTSK</sequence>
<gene>
    <name evidence="7" type="primary">Slc47a2_0</name>
    <name evidence="7" type="ORF">POSRUF_R00410</name>
</gene>
<name>A0A7L2TDB8_POMRU</name>
<keyword evidence="8" id="KW-1185">Reference proteome</keyword>
<protein>
    <recommendedName>
        <fullName evidence="6">Multidrug and toxin extrusion protein</fullName>
    </recommendedName>
</protein>
<dbReference type="CDD" id="cd13132">
    <property type="entry name" value="MATE_eukaryotic"/>
    <property type="match status" value="1"/>
</dbReference>
<comment type="similarity">
    <text evidence="2 6">Belongs to the multi antimicrobial extrusion (MATE) (TC 2.A.66.1) family.</text>
</comment>
<dbReference type="OrthoDB" id="2126698at2759"/>
<dbReference type="GO" id="GO:0015297">
    <property type="term" value="F:antiporter activity"/>
    <property type="evidence" value="ECO:0007669"/>
    <property type="project" value="InterPro"/>
</dbReference>
<feature type="transmembrane region" description="Helical" evidence="6">
    <location>
        <begin position="299"/>
        <end position="320"/>
    </location>
</feature>
<feature type="transmembrane region" description="Helical" evidence="6">
    <location>
        <begin position="116"/>
        <end position="139"/>
    </location>
</feature>
<feature type="transmembrane region" description="Helical" evidence="6">
    <location>
        <begin position="413"/>
        <end position="432"/>
    </location>
</feature>
<feature type="transmembrane region" description="Helical" evidence="6">
    <location>
        <begin position="187"/>
        <end position="207"/>
    </location>
</feature>
<evidence type="ECO:0000313" key="7">
    <source>
        <dbReference type="EMBL" id="NXS31391.1"/>
    </source>
</evidence>
<dbReference type="GO" id="GO:0042910">
    <property type="term" value="F:xenobiotic transmembrane transporter activity"/>
    <property type="evidence" value="ECO:0007669"/>
    <property type="project" value="InterPro"/>
</dbReference>
<feature type="non-terminal residue" evidence="7">
    <location>
        <position position="590"/>
    </location>
</feature>
<feature type="transmembrane region" description="Helical" evidence="6">
    <location>
        <begin position="341"/>
        <end position="359"/>
    </location>
</feature>
<keyword evidence="3 6" id="KW-0812">Transmembrane</keyword>
<dbReference type="GO" id="GO:0016020">
    <property type="term" value="C:membrane"/>
    <property type="evidence" value="ECO:0007669"/>
    <property type="project" value="UniProtKB-SubCell"/>
</dbReference>
<dbReference type="InterPro" id="IPR002528">
    <property type="entry name" value="MATE_fam"/>
</dbReference>
<keyword evidence="5 6" id="KW-0472">Membrane</keyword>
<feature type="transmembrane region" description="Helical" evidence="6">
    <location>
        <begin position="73"/>
        <end position="95"/>
    </location>
</feature>
<feature type="non-terminal residue" evidence="7">
    <location>
        <position position="1"/>
    </location>
</feature>
<evidence type="ECO:0000256" key="6">
    <source>
        <dbReference type="RuleBase" id="RU004914"/>
    </source>
</evidence>
<dbReference type="GO" id="GO:1990961">
    <property type="term" value="P:xenobiotic detoxification by transmembrane export across the plasma membrane"/>
    <property type="evidence" value="ECO:0007669"/>
    <property type="project" value="InterPro"/>
</dbReference>
<dbReference type="NCBIfam" id="TIGR00797">
    <property type="entry name" value="matE"/>
    <property type="match status" value="1"/>
</dbReference>
<evidence type="ECO:0000256" key="4">
    <source>
        <dbReference type="ARBA" id="ARBA00022989"/>
    </source>
</evidence>
<feature type="transmembrane region" description="Helical" evidence="6">
    <location>
        <begin position="438"/>
        <end position="459"/>
    </location>
</feature>
<dbReference type="InterPro" id="IPR045069">
    <property type="entry name" value="MATE_euk"/>
</dbReference>
<dbReference type="Proteomes" id="UP000583496">
    <property type="component" value="Unassembled WGS sequence"/>
</dbReference>
<dbReference type="Pfam" id="PF01554">
    <property type="entry name" value="MatE"/>
    <property type="match status" value="2"/>
</dbReference>
<evidence type="ECO:0000313" key="8">
    <source>
        <dbReference type="Proteomes" id="UP000583496"/>
    </source>
</evidence>
<feature type="transmembrane region" description="Helical" evidence="6">
    <location>
        <begin position="40"/>
        <end position="61"/>
    </location>
</feature>
<evidence type="ECO:0000256" key="5">
    <source>
        <dbReference type="ARBA" id="ARBA00023136"/>
    </source>
</evidence>